<evidence type="ECO:0000313" key="1">
    <source>
        <dbReference type="EMBL" id="BBH16973.1"/>
    </source>
</evidence>
<protein>
    <submittedName>
        <fullName evidence="1">Uncharacterized protein</fullName>
    </submittedName>
</protein>
<accession>A0A3G9IX68</accession>
<dbReference type="AlphaFoldDB" id="A0A3G9IX68"/>
<dbReference type="EMBL" id="AP019307">
    <property type="protein sequence ID" value="BBH16973.1"/>
    <property type="molecule type" value="Genomic_DNA"/>
</dbReference>
<dbReference type="RefSeq" id="WP_125567770.1">
    <property type="nucleotide sequence ID" value="NZ_AP019307.1"/>
</dbReference>
<proteinExistence type="predicted"/>
<dbReference type="Proteomes" id="UP000271573">
    <property type="component" value="Chromosome"/>
</dbReference>
<gene>
    <name evidence="1" type="ORF">Back2_12600</name>
</gene>
<sequence length="84" mass="9338">MPDYGRARDYRGTVVGWGIGVRSVRPQYTVLDLQFDQPEPVVVQEHRNVDSDSDSDWHEFGLVSCCAARCGAMHQQSAHSSSDA</sequence>
<organism evidence="1 2">
    <name type="scientific">Nocardioides baekrokdamisoli</name>
    <dbReference type="NCBI Taxonomy" id="1804624"/>
    <lineage>
        <taxon>Bacteria</taxon>
        <taxon>Bacillati</taxon>
        <taxon>Actinomycetota</taxon>
        <taxon>Actinomycetes</taxon>
        <taxon>Propionibacteriales</taxon>
        <taxon>Nocardioidaceae</taxon>
        <taxon>Nocardioides</taxon>
    </lineage>
</organism>
<evidence type="ECO:0000313" key="2">
    <source>
        <dbReference type="Proteomes" id="UP000271573"/>
    </source>
</evidence>
<keyword evidence="2" id="KW-1185">Reference proteome</keyword>
<dbReference type="KEGG" id="nbe:Back2_12600"/>
<reference evidence="1 2" key="1">
    <citation type="submission" date="2018-11" db="EMBL/GenBank/DDBJ databases">
        <title>Complete genome sequence of Nocardioides baekrokdamisoli strain KCTC 39748.</title>
        <authorList>
            <person name="Kang S.W."/>
            <person name="Lee K.C."/>
            <person name="Kim K.K."/>
            <person name="Kim J.S."/>
            <person name="Kim D.S."/>
            <person name="Ko S.H."/>
            <person name="Yang S.H."/>
            <person name="Shin Y.K."/>
            <person name="Lee J.S."/>
        </authorList>
    </citation>
    <scope>NUCLEOTIDE SEQUENCE [LARGE SCALE GENOMIC DNA]</scope>
    <source>
        <strain evidence="1 2">KCTC 39748</strain>
    </source>
</reference>
<name>A0A3G9IX68_9ACTN</name>